<dbReference type="Proteomes" id="UP000654075">
    <property type="component" value="Unassembled WGS sequence"/>
</dbReference>
<protein>
    <recommendedName>
        <fullName evidence="4">Beta-galactosidase</fullName>
    </recommendedName>
</protein>
<accession>A0A813HG83</accession>
<dbReference type="AlphaFoldDB" id="A0A813HG83"/>
<sequence>MIIIIVIVIVVAVKVSYVFYHASCSSSGCFSESLVARLLLLLLLSLLLLWLSLLLSLLLLSPSGRRPSSELFVSAATGSWPSPFWLTSVDSVWRGGPDLGRKGVGSERQQWITFRDAMVYESVVQRAPLFPLSGLSLGGIVWSGAEEPGVYLNSYGLEDFVDEVMSFFMSGASQQELQVQPELLAPAHWDALASAVNVSRQNRELLLDSHWIGGDPAKGDAYGYASYACPPCAGLLSWRNPLAETRSVEFTLRSALALPQSWPGGAVGGRWRMQPIWAVPSSIEESLLPSSWEAVLLDQPLVLQLKGLELRAFKVESLSP</sequence>
<dbReference type="OrthoDB" id="413121at2759"/>
<organism evidence="2 3">
    <name type="scientific">Polarella glacialis</name>
    <name type="common">Dinoflagellate</name>
    <dbReference type="NCBI Taxonomy" id="89957"/>
    <lineage>
        <taxon>Eukaryota</taxon>
        <taxon>Sar</taxon>
        <taxon>Alveolata</taxon>
        <taxon>Dinophyceae</taxon>
        <taxon>Suessiales</taxon>
        <taxon>Suessiaceae</taxon>
        <taxon>Polarella</taxon>
    </lineage>
</organism>
<dbReference type="EMBL" id="CAJNNV010031533">
    <property type="protein sequence ID" value="CAE8636700.1"/>
    <property type="molecule type" value="Genomic_DNA"/>
</dbReference>
<keyword evidence="1" id="KW-0812">Transmembrane</keyword>
<dbReference type="OMA" id="WATSNTT"/>
<keyword evidence="1" id="KW-1133">Transmembrane helix</keyword>
<evidence type="ECO:0008006" key="4">
    <source>
        <dbReference type="Google" id="ProtNLM"/>
    </source>
</evidence>
<name>A0A813HG83_POLGL</name>
<evidence type="ECO:0000313" key="3">
    <source>
        <dbReference type="Proteomes" id="UP000654075"/>
    </source>
</evidence>
<keyword evidence="1" id="KW-0472">Membrane</keyword>
<feature type="transmembrane region" description="Helical" evidence="1">
    <location>
        <begin position="41"/>
        <end position="60"/>
    </location>
</feature>
<proteinExistence type="predicted"/>
<gene>
    <name evidence="2" type="ORF">PGLA1383_LOCUS52109</name>
</gene>
<reference evidence="2" key="1">
    <citation type="submission" date="2021-02" db="EMBL/GenBank/DDBJ databases">
        <authorList>
            <person name="Dougan E. K."/>
            <person name="Rhodes N."/>
            <person name="Thang M."/>
            <person name="Chan C."/>
        </authorList>
    </citation>
    <scope>NUCLEOTIDE SEQUENCE</scope>
</reference>
<keyword evidence="3" id="KW-1185">Reference proteome</keyword>
<evidence type="ECO:0000256" key="1">
    <source>
        <dbReference type="SAM" id="Phobius"/>
    </source>
</evidence>
<comment type="caution">
    <text evidence="2">The sequence shown here is derived from an EMBL/GenBank/DDBJ whole genome shotgun (WGS) entry which is preliminary data.</text>
</comment>
<evidence type="ECO:0000313" key="2">
    <source>
        <dbReference type="EMBL" id="CAE8636700.1"/>
    </source>
</evidence>